<organism evidence="2 3">
    <name type="scientific">Candidatus Viadribacter manganicus</name>
    <dbReference type="NCBI Taxonomy" id="1759059"/>
    <lineage>
        <taxon>Bacteria</taxon>
        <taxon>Pseudomonadati</taxon>
        <taxon>Pseudomonadota</taxon>
        <taxon>Alphaproteobacteria</taxon>
        <taxon>Hyphomonadales</taxon>
        <taxon>Hyphomonadaceae</taxon>
        <taxon>Candidatus Viadribacter</taxon>
    </lineage>
</organism>
<reference evidence="2 3" key="1">
    <citation type="submission" date="2015-11" db="EMBL/GenBank/DDBJ databases">
        <title>Whole-Genome Sequence of Candidatus Oderbacter manganicum from the National Park Lower Oder Valley, Germany.</title>
        <authorList>
            <person name="Braun B."/>
            <person name="Liere K."/>
            <person name="Szewzyk U."/>
        </authorList>
    </citation>
    <scope>NUCLEOTIDE SEQUENCE [LARGE SCALE GENOMIC DNA]</scope>
    <source>
        <strain evidence="2 3">OTSz_A_272</strain>
    </source>
</reference>
<feature type="compositionally biased region" description="Gly residues" evidence="1">
    <location>
        <begin position="53"/>
        <end position="85"/>
    </location>
</feature>
<sequence length="92" mass="9161">MHENYSLERAGSLSAQFCLAFALRISGWRQIVSARAQFIVTRHAGHATTCSAGPGGEGGSPMGGSGLSTGGCVGGSGPSGSGWLGPGRLIAQ</sequence>
<keyword evidence="3" id="KW-1185">Reference proteome</keyword>
<dbReference type="KEGG" id="cbot:ATE48_04790"/>
<protein>
    <submittedName>
        <fullName evidence="2">Uncharacterized protein</fullName>
    </submittedName>
</protein>
<evidence type="ECO:0000313" key="3">
    <source>
        <dbReference type="Proteomes" id="UP000092498"/>
    </source>
</evidence>
<dbReference type="InParanoid" id="A0A1B1AFG5"/>
<evidence type="ECO:0000256" key="1">
    <source>
        <dbReference type="SAM" id="MobiDB-lite"/>
    </source>
</evidence>
<dbReference type="Proteomes" id="UP000092498">
    <property type="component" value="Chromosome"/>
</dbReference>
<dbReference type="AlphaFoldDB" id="A0A1B1AFG5"/>
<evidence type="ECO:0000313" key="2">
    <source>
        <dbReference type="EMBL" id="ANP45275.1"/>
    </source>
</evidence>
<name>A0A1B1AFG5_9PROT</name>
<gene>
    <name evidence="2" type="ORF">ATE48_04790</name>
</gene>
<proteinExistence type="predicted"/>
<feature type="region of interest" description="Disordered" evidence="1">
    <location>
        <begin position="50"/>
        <end position="92"/>
    </location>
</feature>
<dbReference type="EMBL" id="CP013244">
    <property type="protein sequence ID" value="ANP45275.1"/>
    <property type="molecule type" value="Genomic_DNA"/>
</dbReference>
<accession>A0A1B1AFG5</accession>